<gene>
    <name evidence="3" type="ORF">P5673_031958</name>
</gene>
<dbReference type="GO" id="GO:0003676">
    <property type="term" value="F:nucleic acid binding"/>
    <property type="evidence" value="ECO:0007669"/>
    <property type="project" value="InterPro"/>
</dbReference>
<feature type="compositionally biased region" description="Basic and acidic residues" evidence="1">
    <location>
        <begin position="133"/>
        <end position="160"/>
    </location>
</feature>
<keyword evidence="4" id="KW-1185">Reference proteome</keyword>
<comment type="caution">
    <text evidence="3">The sequence shown here is derived from an EMBL/GenBank/DDBJ whole genome shotgun (WGS) entry which is preliminary data.</text>
</comment>
<proteinExistence type="predicted"/>
<protein>
    <submittedName>
        <fullName evidence="3">Y-box-binding protein 1</fullName>
    </submittedName>
</protein>
<dbReference type="InterPro" id="IPR002059">
    <property type="entry name" value="CSP_DNA-bd"/>
</dbReference>
<dbReference type="Proteomes" id="UP001249851">
    <property type="component" value="Unassembled WGS sequence"/>
</dbReference>
<dbReference type="PANTHER" id="PTHR11544">
    <property type="entry name" value="COLD SHOCK DOMAIN CONTAINING PROTEINS"/>
    <property type="match status" value="1"/>
</dbReference>
<dbReference type="CDD" id="cd04458">
    <property type="entry name" value="CSP_CDS"/>
    <property type="match status" value="1"/>
</dbReference>
<dbReference type="SMART" id="SM00357">
    <property type="entry name" value="CSP"/>
    <property type="match status" value="1"/>
</dbReference>
<accession>A0AAD9US50</accession>
<feature type="compositionally biased region" description="Basic and acidic residues" evidence="1">
    <location>
        <begin position="104"/>
        <end position="120"/>
    </location>
</feature>
<feature type="compositionally biased region" description="Basic and acidic residues" evidence="1">
    <location>
        <begin position="273"/>
        <end position="295"/>
    </location>
</feature>
<feature type="region of interest" description="Disordered" evidence="1">
    <location>
        <begin position="80"/>
        <end position="301"/>
    </location>
</feature>
<feature type="compositionally biased region" description="Basic residues" evidence="1">
    <location>
        <begin position="256"/>
        <end position="272"/>
    </location>
</feature>
<name>A0AAD9US50_ACRCE</name>
<evidence type="ECO:0000313" key="4">
    <source>
        <dbReference type="Proteomes" id="UP001249851"/>
    </source>
</evidence>
<organism evidence="3 4">
    <name type="scientific">Acropora cervicornis</name>
    <name type="common">Staghorn coral</name>
    <dbReference type="NCBI Taxonomy" id="6130"/>
    <lineage>
        <taxon>Eukaryota</taxon>
        <taxon>Metazoa</taxon>
        <taxon>Cnidaria</taxon>
        <taxon>Anthozoa</taxon>
        <taxon>Hexacorallia</taxon>
        <taxon>Scleractinia</taxon>
        <taxon>Astrocoeniina</taxon>
        <taxon>Acroporidae</taxon>
        <taxon>Acropora</taxon>
    </lineage>
</organism>
<feature type="compositionally biased region" description="Basic residues" evidence="1">
    <location>
        <begin position="212"/>
        <end position="222"/>
    </location>
</feature>
<dbReference type="PROSITE" id="PS51857">
    <property type="entry name" value="CSD_2"/>
    <property type="match status" value="1"/>
</dbReference>
<evidence type="ECO:0000259" key="2">
    <source>
        <dbReference type="PROSITE" id="PS51857"/>
    </source>
</evidence>
<reference evidence="3" key="1">
    <citation type="journal article" date="2023" name="G3 (Bethesda)">
        <title>Whole genome assembly and annotation of the endangered Caribbean coral Acropora cervicornis.</title>
        <authorList>
            <person name="Selwyn J.D."/>
            <person name="Vollmer S.V."/>
        </authorList>
    </citation>
    <scope>NUCLEOTIDE SEQUENCE</scope>
    <source>
        <strain evidence="3">K2</strain>
    </source>
</reference>
<dbReference type="InterPro" id="IPR011129">
    <property type="entry name" value="CSD"/>
</dbReference>
<feature type="domain" description="CSD" evidence="2">
    <location>
        <begin position="23"/>
        <end position="92"/>
    </location>
</feature>
<dbReference type="InterPro" id="IPR019844">
    <property type="entry name" value="CSD_CS"/>
</dbReference>
<evidence type="ECO:0000256" key="1">
    <source>
        <dbReference type="SAM" id="MobiDB-lite"/>
    </source>
</evidence>
<feature type="compositionally biased region" description="Basic and acidic residues" evidence="1">
    <location>
        <begin position="223"/>
        <end position="246"/>
    </location>
</feature>
<dbReference type="FunFam" id="2.40.50.140:FF:000054">
    <property type="entry name" value="Nuclease-sensitive element-binding protein 1"/>
    <property type="match status" value="1"/>
</dbReference>
<dbReference type="PRINTS" id="PR00050">
    <property type="entry name" value="COLDSHOCK"/>
</dbReference>
<dbReference type="SUPFAM" id="SSF50249">
    <property type="entry name" value="Nucleic acid-binding proteins"/>
    <property type="match status" value="1"/>
</dbReference>
<dbReference type="InterPro" id="IPR050181">
    <property type="entry name" value="Cold_shock_domain"/>
</dbReference>
<dbReference type="Pfam" id="PF00313">
    <property type="entry name" value="CSD"/>
    <property type="match status" value="1"/>
</dbReference>
<dbReference type="Gene3D" id="2.40.50.140">
    <property type="entry name" value="Nucleic acid-binding proteins"/>
    <property type="match status" value="1"/>
</dbReference>
<dbReference type="PROSITE" id="PS00352">
    <property type="entry name" value="CSD_1"/>
    <property type="match status" value="1"/>
</dbReference>
<sequence>MTTTEGQQVEEKDPVSKKVVASKVTGTVKWFNVKNGYGFINRDDNKEDIFVHQTAIKRNNPKKFLRSVGDGETVEFDVVSGEKGLEASNVTGPDGTPVQGSKYAPDRRRFYYRYYRDSRAPRRRPRGRPAVNGEEKPVDEEIKREPDSGDQKERNDEEDRHRRRRQYGRPPPPWARRRRRPPPQREESGDQSEEGKGDEQREEPGEGEERKPPRRRRRPRYRPRPEQDEREGEEREERGERDHGEEGGDENPPDSRRRRRRPFFYRRYPRRPRREDGDQGKEGSDSKAEREEGNRGDGTAD</sequence>
<feature type="compositionally biased region" description="Basic and acidic residues" evidence="1">
    <location>
        <begin position="183"/>
        <end position="211"/>
    </location>
</feature>
<dbReference type="InterPro" id="IPR012340">
    <property type="entry name" value="NA-bd_OB-fold"/>
</dbReference>
<reference evidence="3" key="2">
    <citation type="journal article" date="2023" name="Science">
        <title>Genomic signatures of disease resistance in endangered staghorn corals.</title>
        <authorList>
            <person name="Vollmer S.V."/>
            <person name="Selwyn J.D."/>
            <person name="Despard B.A."/>
            <person name="Roesel C.L."/>
        </authorList>
    </citation>
    <scope>NUCLEOTIDE SEQUENCE</scope>
    <source>
        <strain evidence="3">K2</strain>
    </source>
</reference>
<dbReference type="AlphaFoldDB" id="A0AAD9US50"/>
<dbReference type="EMBL" id="JARQWQ010000161">
    <property type="protein sequence ID" value="KAK2547939.1"/>
    <property type="molecule type" value="Genomic_DNA"/>
</dbReference>
<evidence type="ECO:0000313" key="3">
    <source>
        <dbReference type="EMBL" id="KAK2547939.1"/>
    </source>
</evidence>